<accession>L1JPU5</accession>
<dbReference type="RefSeq" id="XP_005837078.1">
    <property type="nucleotide sequence ID" value="XM_005837021.1"/>
</dbReference>
<feature type="domain" description="Sushi" evidence="3">
    <location>
        <begin position="1352"/>
        <end position="1417"/>
    </location>
</feature>
<evidence type="ECO:0000259" key="3">
    <source>
        <dbReference type="SMART" id="SM00032"/>
    </source>
</evidence>
<organism evidence="4">
    <name type="scientific">Guillardia theta (strain CCMP2712)</name>
    <name type="common">Cryptophyte</name>
    <dbReference type="NCBI Taxonomy" id="905079"/>
    <lineage>
        <taxon>Eukaryota</taxon>
        <taxon>Cryptophyceae</taxon>
        <taxon>Pyrenomonadales</taxon>
        <taxon>Geminigeraceae</taxon>
        <taxon>Guillardia</taxon>
    </lineage>
</organism>
<dbReference type="PaxDb" id="55529-EKX50098"/>
<proteinExistence type="predicted"/>
<gene>
    <name evidence="4" type="ORF">GUITHDRAFT_135294</name>
</gene>
<dbReference type="EnsemblProtists" id="EKX50098">
    <property type="protein sequence ID" value="EKX50098"/>
    <property type="gene ID" value="GUITHDRAFT_135294"/>
</dbReference>
<name>L1JPU5_GUITC</name>
<feature type="domain" description="Sushi" evidence="3">
    <location>
        <begin position="429"/>
        <end position="492"/>
    </location>
</feature>
<keyword evidence="2" id="KW-1015">Disulfide bond</keyword>
<dbReference type="KEGG" id="gtt:GUITHDRAFT_135294"/>
<evidence type="ECO:0000256" key="2">
    <source>
        <dbReference type="ARBA" id="ARBA00023157"/>
    </source>
</evidence>
<feature type="domain" description="Sushi" evidence="3">
    <location>
        <begin position="201"/>
        <end position="252"/>
    </location>
</feature>
<feature type="domain" description="Sushi" evidence="3">
    <location>
        <begin position="1006"/>
        <end position="1069"/>
    </location>
</feature>
<dbReference type="Proteomes" id="UP000011087">
    <property type="component" value="Unassembled WGS sequence"/>
</dbReference>
<reference evidence="4 6" key="1">
    <citation type="journal article" date="2012" name="Nature">
        <title>Algal genomes reveal evolutionary mosaicism and the fate of nucleomorphs.</title>
        <authorList>
            <consortium name="DOE Joint Genome Institute"/>
            <person name="Curtis B.A."/>
            <person name="Tanifuji G."/>
            <person name="Burki F."/>
            <person name="Gruber A."/>
            <person name="Irimia M."/>
            <person name="Maruyama S."/>
            <person name="Arias M.C."/>
            <person name="Ball S.G."/>
            <person name="Gile G.H."/>
            <person name="Hirakawa Y."/>
            <person name="Hopkins J.F."/>
            <person name="Kuo A."/>
            <person name="Rensing S.A."/>
            <person name="Schmutz J."/>
            <person name="Symeonidi A."/>
            <person name="Elias M."/>
            <person name="Eveleigh R.J."/>
            <person name="Herman E.K."/>
            <person name="Klute M.J."/>
            <person name="Nakayama T."/>
            <person name="Obornik M."/>
            <person name="Reyes-Prieto A."/>
            <person name="Armbrust E.V."/>
            <person name="Aves S.J."/>
            <person name="Beiko R.G."/>
            <person name="Coutinho P."/>
            <person name="Dacks J.B."/>
            <person name="Durnford D.G."/>
            <person name="Fast N.M."/>
            <person name="Green B.R."/>
            <person name="Grisdale C.J."/>
            <person name="Hempel F."/>
            <person name="Henrissat B."/>
            <person name="Hoppner M.P."/>
            <person name="Ishida K."/>
            <person name="Kim E."/>
            <person name="Koreny L."/>
            <person name="Kroth P.G."/>
            <person name="Liu Y."/>
            <person name="Malik S.B."/>
            <person name="Maier U.G."/>
            <person name="McRose D."/>
            <person name="Mock T."/>
            <person name="Neilson J.A."/>
            <person name="Onodera N.T."/>
            <person name="Poole A.M."/>
            <person name="Pritham E.J."/>
            <person name="Richards T.A."/>
            <person name="Rocap G."/>
            <person name="Roy S.W."/>
            <person name="Sarai C."/>
            <person name="Schaack S."/>
            <person name="Shirato S."/>
            <person name="Slamovits C.H."/>
            <person name="Spencer D.F."/>
            <person name="Suzuki S."/>
            <person name="Worden A.Z."/>
            <person name="Zauner S."/>
            <person name="Barry K."/>
            <person name="Bell C."/>
            <person name="Bharti A.K."/>
            <person name="Crow J.A."/>
            <person name="Grimwood J."/>
            <person name="Kramer R."/>
            <person name="Lindquist E."/>
            <person name="Lucas S."/>
            <person name="Salamov A."/>
            <person name="McFadden G.I."/>
            <person name="Lane C.E."/>
            <person name="Keeling P.J."/>
            <person name="Gray M.W."/>
            <person name="Grigoriev I.V."/>
            <person name="Archibald J.M."/>
        </authorList>
    </citation>
    <scope>NUCLEOTIDE SEQUENCE</scope>
    <source>
        <strain evidence="4 6">CCMP2712</strain>
    </source>
</reference>
<evidence type="ECO:0000256" key="1">
    <source>
        <dbReference type="ARBA" id="ARBA00022659"/>
    </source>
</evidence>
<evidence type="ECO:0000313" key="5">
    <source>
        <dbReference type="EnsemblProtists" id="EKX50098"/>
    </source>
</evidence>
<dbReference type="PANTHER" id="PTHR19325">
    <property type="entry name" value="COMPLEMENT COMPONENT-RELATED SUSHI DOMAIN-CONTAINING"/>
    <property type="match status" value="1"/>
</dbReference>
<dbReference type="InterPro" id="IPR050350">
    <property type="entry name" value="Compl-Cell_Adhes-Reg"/>
</dbReference>
<dbReference type="SMART" id="SM00032">
    <property type="entry name" value="CCP"/>
    <property type="match status" value="7"/>
</dbReference>
<evidence type="ECO:0000313" key="4">
    <source>
        <dbReference type="EMBL" id="EKX50098.1"/>
    </source>
</evidence>
<feature type="domain" description="Sushi" evidence="3">
    <location>
        <begin position="582"/>
        <end position="645"/>
    </location>
</feature>
<protein>
    <recommendedName>
        <fullName evidence="3">Sushi domain-containing protein</fullName>
    </recommendedName>
</protein>
<dbReference type="EMBL" id="JH992979">
    <property type="protein sequence ID" value="EKX50098.1"/>
    <property type="molecule type" value="Genomic_DNA"/>
</dbReference>
<reference evidence="5" key="3">
    <citation type="submission" date="2016-03" db="UniProtKB">
        <authorList>
            <consortium name="EnsemblProtists"/>
        </authorList>
    </citation>
    <scope>IDENTIFICATION</scope>
</reference>
<reference evidence="6" key="2">
    <citation type="submission" date="2012-11" db="EMBL/GenBank/DDBJ databases">
        <authorList>
            <person name="Kuo A."/>
            <person name="Curtis B.A."/>
            <person name="Tanifuji G."/>
            <person name="Burki F."/>
            <person name="Gruber A."/>
            <person name="Irimia M."/>
            <person name="Maruyama S."/>
            <person name="Arias M.C."/>
            <person name="Ball S.G."/>
            <person name="Gile G.H."/>
            <person name="Hirakawa Y."/>
            <person name="Hopkins J.F."/>
            <person name="Rensing S.A."/>
            <person name="Schmutz J."/>
            <person name="Symeonidi A."/>
            <person name="Elias M."/>
            <person name="Eveleigh R.J."/>
            <person name="Herman E.K."/>
            <person name="Klute M.J."/>
            <person name="Nakayama T."/>
            <person name="Obornik M."/>
            <person name="Reyes-Prieto A."/>
            <person name="Armbrust E.V."/>
            <person name="Aves S.J."/>
            <person name="Beiko R.G."/>
            <person name="Coutinho P."/>
            <person name="Dacks J.B."/>
            <person name="Durnford D.G."/>
            <person name="Fast N.M."/>
            <person name="Green B.R."/>
            <person name="Grisdale C."/>
            <person name="Hempe F."/>
            <person name="Henrissat B."/>
            <person name="Hoppner M.P."/>
            <person name="Ishida K.-I."/>
            <person name="Kim E."/>
            <person name="Koreny L."/>
            <person name="Kroth P.G."/>
            <person name="Liu Y."/>
            <person name="Malik S.-B."/>
            <person name="Maier U.G."/>
            <person name="McRose D."/>
            <person name="Mock T."/>
            <person name="Neilson J.A."/>
            <person name="Onodera N.T."/>
            <person name="Poole A.M."/>
            <person name="Pritham E.J."/>
            <person name="Richards T.A."/>
            <person name="Rocap G."/>
            <person name="Roy S.W."/>
            <person name="Sarai C."/>
            <person name="Schaack S."/>
            <person name="Shirato S."/>
            <person name="Slamovits C.H."/>
            <person name="Spencer D.F."/>
            <person name="Suzuki S."/>
            <person name="Worden A.Z."/>
            <person name="Zauner S."/>
            <person name="Barry K."/>
            <person name="Bell C."/>
            <person name="Bharti A.K."/>
            <person name="Crow J.A."/>
            <person name="Grimwood J."/>
            <person name="Kramer R."/>
            <person name="Lindquist E."/>
            <person name="Lucas S."/>
            <person name="Salamov A."/>
            <person name="McFadden G.I."/>
            <person name="Lane C.E."/>
            <person name="Keeling P.J."/>
            <person name="Gray M.W."/>
            <person name="Grigoriev I.V."/>
            <person name="Archibald J.M."/>
        </authorList>
    </citation>
    <scope>NUCLEOTIDE SEQUENCE</scope>
    <source>
        <strain evidence="6">CCMP2712</strain>
    </source>
</reference>
<sequence length="2337" mass="254651">MAAECNTVANLTCDDGTPAQEQVCTAEIPCGCGTGPCVINTSALGHHVANWSLLPVPPYGQNGFWAKGPYFDQASGSETRLNHKVSVTAMCEEGYRVVMADSNASVSSCDSPRSFNATCDDCSLTKGGTCAPIVCDLGELDMYTESIYPGLPATFGTTLNITCKEGYRPGTTNASAPRWYTTVCRSDCQLTTRKMCMRVICPISSIPTTIIPSVSPLPVLFHDDNISFSCITGYHLNGSSCWSGDAMSYIRCLDGEVKFQGSCSSSVCGCSYAPCYINESSHLFANVMTWNVSAGTELSMDGGIPQVLHGGRITLSCKDGYRPKLTSAVYPPDVNQTSDFEAQCMDCSLMSNYTCEAVACESVASSPWLESISLSHPSFADVMTVKCKQGSALSMNGTASVCTQVNASYQVSCDAYGKFEAFQCLPMLCPDYESFITDPNLVRTNFSEVHVNGSLQVKCRYGFRMGSRDVLASPYSEVRCLPDCTFTSPAGCLLVQCGALQVPTNATAELIQSNFSELNGTSRQEPVSLADGGIVSLHGDIIRVTCSPGYHVRFNNTCFTQYDITCTEGNLSQVFECIPIECGVLELAEGEAYWNKSSDKQVNITCKPGYRASGPPASDSYLCNKSRTYEAMCEDCYWDRRNLSCNKVRCPPLTLQDPNVDGEHAYVEYSDVVNATCKVGFRAGSNLPNASKEITALCNDMCAYDTLACLPVVCASTTFPNHLPSTSAGHLSNVTLSCVEGYRLGDETCSTSYQVTCEDGEYPATKIRQCVRAVCNVSDIGDPYIEHLNTTYDFSENVTVTCKEGYRAVLKTHSDLVNCSESRSYEARCGLCGWEAEAHCQRISCACSYAPCHINESSHLFANVMTWNVSAGTELSMDGGIPQVLHGGRITLSCKDGYRPKLTSAVYPPDVNQTSDFEAQCMDCSLMSNYTCEAVACESVASSPWLESISLSHPSFADVMTVKCKQGSALSMNGTASVCTQVNASYQVSCDAYGKFEAFQCLPMLCPDYESFITDPNLVRTNFSEVHVNGSLQVKCRYGFRMGSRDVLASPYSEVRCLPDCTFTSPAGCLLVQCGALQVPTNATAELIQSNFSELNGTSRQEPVSLADGGIVSLHGDIIRVTCSPGYHVRFNNTCFTQYDITCTEGNLSQVFECIPIECGVLELAEGEAYWNKSSDKQVNITCKPGYRASGPPASDSYLCNKSRTYEAMCEDCYWDRRNLSCNKVRCPPLTLQDPNVDGEHAYVEYSDVVNATCKVGFRAGSNLPNASKEITALCNDMCAYDTLACLPVVCASTTFPNHLPSTSAGHLSNVTLSCVEGYRLGDETCSTSYQVTCEDGEYPATKIRQCVRAVCNVSDIGDPYIEHLNTTYDFSENVTVTCKEGYRAVLKTHSDLVNCSESRSYEARCGLCGWEAEAHCQRISCLIPLYGDPTVIVEKSSLKYGEKLNLTCRRGLVPANFAEIFAAYGASADCLNAGQRAFEIGCEASCNVSNELGCVSAFCPDPQLGWIVNSSIAVNQSIQVSCSGNKRFDGQPMLDAMGLTCTDSCQYKLDGVTGREKPYSCGNVNCTSFRSSLSNAHVLGGGAGLNETTTVQMECDLGYAFRVELQGTTNDSCTRSSSAYCYDTQMQTACSREIPCGCGTGPCVINTSALGHHVANWSLLPVPPYGQNGFWAKGPYFDQASGSETRLNHKVSVTAMCEEGYRVVMADSNASVSSCDSPRSFNATCDDCSLTKGGTCAPIVCDLGELDMYTESIYPGLPATFGTTLNITCKEGYRPGTTNASAPRWYTTVCRSDCTFLRPACGTNYSTWARIRTEGSKIILTFQSGKTNMQVLNENESMSVELEVPSTAAHYHVLIDIRLSICSMSIWMNDKLQKVKKCLSGAGIDKWADESGLGFYGRQPTDFPVNLDPGTRSSESILKPFLRIYEADLRAVKAAPNLYVKCKLCVDQDFKLFVEKSVSYDNGVEWNQSSKVWWNVGSISIPNIRGALIQFWECKSSCFMADISKYFPDPLANYLLHGNQIQSKCDFNYWLTSNQSYEQNVSIAGNSRISSISSSEGTASFYPIPTPDYGVNGFWSTQTFLDNETLQHRASMAVECKSGYRKADRFARCLMPQCLPVQCESFIPPDNGTTKQSGRLTFGKGVAVDCPIGTRAMPTGETSTYVDTCSYNRTYYAVCNDACGYDSYESVMLKTIHSPQFDDHLVMQCQMISCPAFLAAVQVTNINSRAFGEVIEVHCLTGYRMSNGQLWTKGSINFQCPRERFNGPIRNRVITWTVPKNILSVVSMDSKFNSIQPLDDPYAENWTSVSNELFSTVIITCKEGYRASTGVGIVTCNLSM</sequence>
<keyword evidence="6" id="KW-1185">Reference proteome</keyword>
<dbReference type="OMA" id="ICKANGP"/>
<dbReference type="InterPro" id="IPR000436">
    <property type="entry name" value="Sushi_SCR_CCP_dom"/>
</dbReference>
<dbReference type="STRING" id="905079.L1JPU5"/>
<dbReference type="PANTHER" id="PTHR19325:SF575">
    <property type="entry name" value="LOCOMOTION-RELATED PROTEIN HIKARU GENKI"/>
    <property type="match status" value="1"/>
</dbReference>
<keyword evidence="1" id="KW-0768">Sushi</keyword>
<evidence type="ECO:0000313" key="6">
    <source>
        <dbReference type="Proteomes" id="UP000011087"/>
    </source>
</evidence>
<feature type="domain" description="Sushi" evidence="3">
    <location>
        <begin position="775"/>
        <end position="840"/>
    </location>
</feature>
<dbReference type="GeneID" id="17306974"/>
<dbReference type="HOGENOM" id="CLU_229809_0_0_1"/>
<feature type="domain" description="Sushi" evidence="3">
    <location>
        <begin position="1159"/>
        <end position="1222"/>
    </location>
</feature>
<dbReference type="OrthoDB" id="5804959at2759"/>